<protein>
    <recommendedName>
        <fullName evidence="1">Methyltransferase FkbM domain-containing protein</fullName>
    </recommendedName>
</protein>
<gene>
    <name evidence="2" type="ORF">SPICUR_04195</name>
</gene>
<reference evidence="2 3" key="1">
    <citation type="journal article" date="2013" name="BMC Genomics">
        <title>Genomes of "Spiribacter", a streamlined, successful halophilic bacterium.</title>
        <authorList>
            <person name="Lopez-Perez M."/>
            <person name="Ghai R."/>
            <person name="Leon M.J."/>
            <person name="Rodriguez-Olmos A."/>
            <person name="Copa-Patino J.L."/>
            <person name="Soliveri J."/>
            <person name="Sanchez-Porro C."/>
            <person name="Ventosa A."/>
            <person name="Rodriguez-Valera F."/>
        </authorList>
    </citation>
    <scope>NUCLEOTIDE SEQUENCE [LARGE SCALE GENOMIC DNA]</scope>
    <source>
        <strain evidence="2 3">UAH-SP71</strain>
    </source>
</reference>
<name>U5T669_9GAMM</name>
<keyword evidence="3" id="KW-1185">Reference proteome</keyword>
<dbReference type="KEGG" id="spiu:SPICUR_04195"/>
<evidence type="ECO:0000313" key="2">
    <source>
        <dbReference type="EMBL" id="AGY91823.1"/>
    </source>
</evidence>
<dbReference type="PANTHER" id="PTHR34203">
    <property type="entry name" value="METHYLTRANSFERASE, FKBM FAMILY PROTEIN"/>
    <property type="match status" value="1"/>
</dbReference>
<dbReference type="RefSeq" id="WP_023366366.1">
    <property type="nucleotide sequence ID" value="NC_022664.1"/>
</dbReference>
<dbReference type="PATRIC" id="fig|1335757.3.peg.821"/>
<organism evidence="2 3">
    <name type="scientific">Spiribacter curvatus</name>
    <dbReference type="NCBI Taxonomy" id="1335757"/>
    <lineage>
        <taxon>Bacteria</taxon>
        <taxon>Pseudomonadati</taxon>
        <taxon>Pseudomonadota</taxon>
        <taxon>Gammaproteobacteria</taxon>
        <taxon>Chromatiales</taxon>
        <taxon>Ectothiorhodospiraceae</taxon>
        <taxon>Spiribacter</taxon>
    </lineage>
</organism>
<dbReference type="EMBL" id="CP005990">
    <property type="protein sequence ID" value="AGY91823.1"/>
    <property type="molecule type" value="Genomic_DNA"/>
</dbReference>
<dbReference type="InterPro" id="IPR029063">
    <property type="entry name" value="SAM-dependent_MTases_sf"/>
</dbReference>
<proteinExistence type="predicted"/>
<dbReference type="PANTHER" id="PTHR34203:SF15">
    <property type="entry name" value="SLL1173 PROTEIN"/>
    <property type="match status" value="1"/>
</dbReference>
<dbReference type="Proteomes" id="UP000017640">
    <property type="component" value="Chromosome"/>
</dbReference>
<evidence type="ECO:0000259" key="1">
    <source>
        <dbReference type="Pfam" id="PF05050"/>
    </source>
</evidence>
<dbReference type="OrthoDB" id="4104638at2"/>
<dbReference type="eggNOG" id="COG2242">
    <property type="taxonomic scope" value="Bacteria"/>
</dbReference>
<accession>U5T669</accession>
<feature type="domain" description="Methyltransferase FkbM" evidence="1">
    <location>
        <begin position="41"/>
        <end position="174"/>
    </location>
</feature>
<dbReference type="SUPFAM" id="SSF53335">
    <property type="entry name" value="S-adenosyl-L-methionine-dependent methyltransferases"/>
    <property type="match status" value="1"/>
</dbReference>
<dbReference type="AlphaFoldDB" id="U5T669"/>
<dbReference type="STRING" id="1335757.SPICUR_04195"/>
<evidence type="ECO:0000313" key="3">
    <source>
        <dbReference type="Proteomes" id="UP000017640"/>
    </source>
</evidence>
<dbReference type="HOGENOM" id="CLU_095342_0_0_6"/>
<sequence length="255" mass="28245">MNIRQVIGLGRSMLIYAAPWRQPALRRFYRPLIESGRPVFDIGAHLGDRSQAFAALGGRVVALEPQPALRPFLAWRLRHYADAVVLGDAVGASRGEARLALSDRHPTLASLDADWRASIGARNASFADVQWEREVTVQLITLETLIDRYGLPGFCKIDVEGAEVAVLEGLEQALPALSFEYVAGRVDQALACIQRLETLGDYHYNVTVGERRRMALAEWQDARGLREWLSEHAGAAGSGDVYARLMTRDGPDRPR</sequence>
<dbReference type="InterPro" id="IPR052514">
    <property type="entry name" value="SAM-dependent_MTase"/>
</dbReference>
<dbReference type="InterPro" id="IPR006342">
    <property type="entry name" value="FkbM_mtfrase"/>
</dbReference>
<dbReference type="Pfam" id="PF05050">
    <property type="entry name" value="Methyltransf_21"/>
    <property type="match status" value="1"/>
</dbReference>
<dbReference type="NCBIfam" id="TIGR01444">
    <property type="entry name" value="fkbM_fam"/>
    <property type="match status" value="1"/>
</dbReference>
<dbReference type="Gene3D" id="3.40.50.150">
    <property type="entry name" value="Vaccinia Virus protein VP39"/>
    <property type="match status" value="1"/>
</dbReference>